<dbReference type="Pfam" id="PF00209">
    <property type="entry name" value="SNF"/>
    <property type="match status" value="1"/>
</dbReference>
<evidence type="ECO:0000256" key="8">
    <source>
        <dbReference type="SAM" id="Phobius"/>
    </source>
</evidence>
<keyword evidence="5 8" id="KW-0472">Membrane</keyword>
<proteinExistence type="predicted"/>
<feature type="binding site" evidence="6">
    <location>
        <position position="69"/>
    </location>
    <ligand>
        <name>Na(+)</name>
        <dbReference type="ChEBI" id="CHEBI:29101"/>
        <label>1</label>
    </ligand>
</feature>
<dbReference type="Proteomes" id="UP000009022">
    <property type="component" value="Unassembled WGS sequence"/>
</dbReference>
<dbReference type="PRINTS" id="PR00176">
    <property type="entry name" value="NANEUSMPORT"/>
</dbReference>
<dbReference type="AlphaFoldDB" id="B3SC80"/>
<dbReference type="EMBL" id="DS985268">
    <property type="protein sequence ID" value="EDV19674.1"/>
    <property type="molecule type" value="Genomic_DNA"/>
</dbReference>
<evidence type="ECO:0008006" key="11">
    <source>
        <dbReference type="Google" id="ProtNLM"/>
    </source>
</evidence>
<dbReference type="GO" id="GO:1903804">
    <property type="term" value="P:glycine import across plasma membrane"/>
    <property type="evidence" value="ECO:0000318"/>
    <property type="project" value="GO_Central"/>
</dbReference>
<feature type="transmembrane region" description="Helical" evidence="8">
    <location>
        <begin position="430"/>
        <end position="457"/>
    </location>
</feature>
<dbReference type="SUPFAM" id="SSF161070">
    <property type="entry name" value="SNF-like"/>
    <property type="match status" value="1"/>
</dbReference>
<dbReference type="GeneID" id="6759044"/>
<reference evidence="9 10" key="1">
    <citation type="journal article" date="2008" name="Nature">
        <title>The Trichoplax genome and the nature of placozoans.</title>
        <authorList>
            <person name="Srivastava M."/>
            <person name="Begovic E."/>
            <person name="Chapman J."/>
            <person name="Putnam N.H."/>
            <person name="Hellsten U."/>
            <person name="Kawashima T."/>
            <person name="Kuo A."/>
            <person name="Mitros T."/>
            <person name="Salamov A."/>
            <person name="Carpenter M.L."/>
            <person name="Signorovitch A.Y."/>
            <person name="Moreno M.A."/>
            <person name="Kamm K."/>
            <person name="Grimwood J."/>
            <person name="Schmutz J."/>
            <person name="Shapiro H."/>
            <person name="Grigoriev I.V."/>
            <person name="Buss L.W."/>
            <person name="Schierwater B."/>
            <person name="Dellaporta S.L."/>
            <person name="Rokhsar D.S."/>
        </authorList>
    </citation>
    <scope>NUCLEOTIDE SEQUENCE [LARGE SCALE GENOMIC DNA]</scope>
    <source>
        <strain evidence="9 10">Grell-BS-1999</strain>
    </source>
</reference>
<sequence>MCFRNFSCFDFSCIITYHALDPEKQPEKSEKKELDDALSSEIEDVKNDQNQIYWGNWFEFILSCVGYAVGYSNVLRFPYICYKHGGGAFIIPYFVSVILIGIPTLHMELALGQYSRMGPGTLWKNICPMFKGLGFAMIASCIVIVIYFHIVIAWSLYYFYSSFFPILPWAECNNTWNTALCYVAGTNNTIAGGVPASIEFLNYRAFNIDVSGLLHYDIVPHLAITLLIGWVITYFAMCMGIESSGKVVYFSATVPYVMLIALLVRALTLPGADVGIKQLFVPEWKKLGTLLPWVDALGQVLSAIGIGYGAIITLGSYNRRDNKVHRDAVYICCITSCTSILSGIICFAVLGYMSKITGTPIKSLVQEEIVLAFIAYPEAIAQLPSPHFWAIAFFFMLLLLGMDSIYGMVEVMITSVVRLSRGKLDNKKPFVMAGIAIVLYLVGLLFATRAGLFWLIVVDTNNSGPIVLGLTLFEVLAVSLCYGADRLADNVEDMTGIRPNYYWIITWKFICPLGCTVSIFMVVLSSI</sequence>
<evidence type="ECO:0000313" key="9">
    <source>
        <dbReference type="EMBL" id="EDV19674.1"/>
    </source>
</evidence>
<evidence type="ECO:0000313" key="10">
    <source>
        <dbReference type="Proteomes" id="UP000009022"/>
    </source>
</evidence>
<evidence type="ECO:0000256" key="4">
    <source>
        <dbReference type="ARBA" id="ARBA00022989"/>
    </source>
</evidence>
<dbReference type="GO" id="GO:0005886">
    <property type="term" value="C:plasma membrane"/>
    <property type="evidence" value="ECO:0000318"/>
    <property type="project" value="GO_Central"/>
</dbReference>
<feature type="transmembrane region" description="Helical" evidence="8">
    <location>
        <begin position="132"/>
        <end position="160"/>
    </location>
</feature>
<keyword evidence="3 8" id="KW-0812">Transmembrane</keyword>
<evidence type="ECO:0000256" key="2">
    <source>
        <dbReference type="ARBA" id="ARBA00022448"/>
    </source>
</evidence>
<protein>
    <recommendedName>
        <fullName evidence="11">Transporter</fullName>
    </recommendedName>
</protein>
<feature type="transmembrane region" description="Helical" evidence="8">
    <location>
        <begin position="329"/>
        <end position="353"/>
    </location>
</feature>
<feature type="transmembrane region" description="Helical" evidence="8">
    <location>
        <begin position="90"/>
        <end position="111"/>
    </location>
</feature>
<organism evidence="9 10">
    <name type="scientific">Trichoplax adhaerens</name>
    <name type="common">Trichoplax reptans</name>
    <dbReference type="NCBI Taxonomy" id="10228"/>
    <lineage>
        <taxon>Eukaryota</taxon>
        <taxon>Metazoa</taxon>
        <taxon>Placozoa</taxon>
        <taxon>Uniplacotomia</taxon>
        <taxon>Trichoplacea</taxon>
        <taxon>Trichoplacidae</taxon>
        <taxon>Trichoplax</taxon>
    </lineage>
</organism>
<feature type="binding site" evidence="6">
    <location>
        <position position="400"/>
    </location>
    <ligand>
        <name>Na(+)</name>
        <dbReference type="ChEBI" id="CHEBI:29101"/>
        <label>1</label>
    </ligand>
</feature>
<accession>B3SC80</accession>
<dbReference type="PANTHER" id="PTHR11616:SF241">
    <property type="entry name" value="SODIUM- AND CHLORIDE-DEPENDENT GLYCINE TRANSPORTER 2"/>
    <property type="match status" value="1"/>
</dbReference>
<dbReference type="OrthoDB" id="6581954at2759"/>
<dbReference type="PANTHER" id="PTHR11616">
    <property type="entry name" value="SODIUM/CHLORIDE DEPENDENT TRANSPORTER"/>
    <property type="match status" value="1"/>
</dbReference>
<feature type="binding site" evidence="6">
    <location>
        <position position="403"/>
    </location>
    <ligand>
        <name>Na(+)</name>
        <dbReference type="ChEBI" id="CHEBI:29101"/>
        <label>1</label>
    </ligand>
</feature>
<dbReference type="InterPro" id="IPR037272">
    <property type="entry name" value="SNS_sf"/>
</dbReference>
<dbReference type="eggNOG" id="KOG3660">
    <property type="taxonomic scope" value="Eukaryota"/>
</dbReference>
<evidence type="ECO:0000256" key="3">
    <source>
        <dbReference type="ARBA" id="ARBA00022692"/>
    </source>
</evidence>
<keyword evidence="6" id="KW-0915">Sodium</keyword>
<feature type="transmembrane region" description="Helical" evidence="8">
    <location>
        <begin position="505"/>
        <end position="524"/>
    </location>
</feature>
<feature type="transmembrane region" description="Helical" evidence="8">
    <location>
        <begin position="388"/>
        <end position="409"/>
    </location>
</feature>
<dbReference type="GO" id="GO:0005283">
    <property type="term" value="F:amino acid:sodium symporter activity"/>
    <property type="evidence" value="ECO:0000318"/>
    <property type="project" value="GO_Central"/>
</dbReference>
<keyword evidence="4 8" id="KW-1133">Transmembrane helix</keyword>
<dbReference type="PhylomeDB" id="B3SC80"/>
<evidence type="ECO:0000256" key="6">
    <source>
        <dbReference type="PIRSR" id="PIRSR600175-1"/>
    </source>
</evidence>
<dbReference type="GO" id="GO:0035725">
    <property type="term" value="P:sodium ion transmembrane transport"/>
    <property type="evidence" value="ECO:0000318"/>
    <property type="project" value="GO_Central"/>
</dbReference>
<dbReference type="CTD" id="6759044"/>
<keyword evidence="2" id="KW-0813">Transport</keyword>
<evidence type="ECO:0000256" key="5">
    <source>
        <dbReference type="ARBA" id="ARBA00023136"/>
    </source>
</evidence>
<dbReference type="KEGG" id="tad:TRIADDRAFT_33097"/>
<dbReference type="GO" id="GO:0046872">
    <property type="term" value="F:metal ion binding"/>
    <property type="evidence" value="ECO:0007669"/>
    <property type="project" value="UniProtKB-KW"/>
</dbReference>
<feature type="transmembrane region" description="Helical" evidence="8">
    <location>
        <begin position="218"/>
        <end position="235"/>
    </location>
</feature>
<dbReference type="InParanoid" id="B3SC80"/>
<evidence type="ECO:0000256" key="1">
    <source>
        <dbReference type="ARBA" id="ARBA00004141"/>
    </source>
</evidence>
<dbReference type="HOGENOM" id="CLU_006855_7_2_1"/>
<keyword evidence="7" id="KW-1015">Disulfide bond</keyword>
<name>B3SC80_TRIAD</name>
<dbReference type="PROSITE" id="PS50267">
    <property type="entry name" value="NA_NEUROTRAN_SYMP_3"/>
    <property type="match status" value="1"/>
</dbReference>
<comment type="subcellular location">
    <subcellularLocation>
        <location evidence="1">Membrane</location>
        <topology evidence="1">Multi-pass membrane protein</topology>
    </subcellularLocation>
</comment>
<dbReference type="RefSeq" id="XP_002117831.1">
    <property type="nucleotide sequence ID" value="XM_002117795.1"/>
</dbReference>
<dbReference type="InterPro" id="IPR000175">
    <property type="entry name" value="Na/ntran_symport"/>
</dbReference>
<feature type="binding site" evidence="6">
    <location>
        <position position="68"/>
    </location>
    <ligand>
        <name>Na(+)</name>
        <dbReference type="ChEBI" id="CHEBI:29101"/>
        <label>1</label>
    </ligand>
</feature>
<keyword evidence="10" id="KW-1185">Reference proteome</keyword>
<feature type="disulfide bond" evidence="7">
    <location>
        <begin position="172"/>
        <end position="181"/>
    </location>
</feature>
<gene>
    <name evidence="9" type="ORF">TRIADDRAFT_33097</name>
</gene>
<feature type="transmembrane region" description="Helical" evidence="8">
    <location>
        <begin position="463"/>
        <end position="484"/>
    </location>
</feature>
<feature type="binding site" evidence="6">
    <location>
        <position position="404"/>
    </location>
    <ligand>
        <name>Na(+)</name>
        <dbReference type="ChEBI" id="CHEBI:29101"/>
        <label>1</label>
    </ligand>
</feature>
<keyword evidence="6" id="KW-0479">Metal-binding</keyword>
<evidence type="ECO:0000256" key="7">
    <source>
        <dbReference type="PIRSR" id="PIRSR600175-2"/>
    </source>
</evidence>
<feature type="transmembrane region" description="Helical" evidence="8">
    <location>
        <begin position="296"/>
        <end position="317"/>
    </location>
</feature>
<feature type="binding site" evidence="6">
    <location>
        <position position="73"/>
    </location>
    <ligand>
        <name>Na(+)</name>
        <dbReference type="ChEBI" id="CHEBI:29101"/>
        <label>1</label>
    </ligand>
</feature>
<feature type="transmembrane region" description="Helical" evidence="8">
    <location>
        <begin position="247"/>
        <end position="267"/>
    </location>
</feature>
<feature type="binding site" evidence="6">
    <location>
        <position position="66"/>
    </location>
    <ligand>
        <name>Na(+)</name>
        <dbReference type="ChEBI" id="CHEBI:29101"/>
        <label>1</label>
    </ligand>
</feature>
<feature type="transmembrane region" description="Helical" evidence="8">
    <location>
        <begin position="52"/>
        <end position="70"/>
    </location>
</feature>